<keyword evidence="4 10" id="KW-1003">Cell membrane</keyword>
<feature type="transmembrane region" description="Helical" evidence="9">
    <location>
        <begin position="40"/>
        <end position="65"/>
    </location>
</feature>
<evidence type="ECO:0000259" key="11">
    <source>
        <dbReference type="PROSITE" id="PS50928"/>
    </source>
</evidence>
<dbReference type="InterPro" id="IPR011867">
    <property type="entry name" value="ModB_ABC"/>
</dbReference>
<keyword evidence="13" id="KW-1185">Reference proteome</keyword>
<dbReference type="SUPFAM" id="SSF161098">
    <property type="entry name" value="MetI-like"/>
    <property type="match status" value="1"/>
</dbReference>
<evidence type="ECO:0000256" key="6">
    <source>
        <dbReference type="ARBA" id="ARBA00022692"/>
    </source>
</evidence>
<evidence type="ECO:0000313" key="13">
    <source>
        <dbReference type="Proteomes" id="UP001084197"/>
    </source>
</evidence>
<comment type="subcellular location">
    <subcellularLocation>
        <location evidence="1 9">Cell membrane</location>
        <topology evidence="1 9">Multi-pass membrane protein</topology>
    </subcellularLocation>
</comment>
<dbReference type="Pfam" id="PF00528">
    <property type="entry name" value="BPD_transp_1"/>
    <property type="match status" value="1"/>
</dbReference>
<evidence type="ECO:0000256" key="1">
    <source>
        <dbReference type="ARBA" id="ARBA00004651"/>
    </source>
</evidence>
<dbReference type="GO" id="GO:0005886">
    <property type="term" value="C:plasma membrane"/>
    <property type="evidence" value="ECO:0007669"/>
    <property type="project" value="UniProtKB-SubCell"/>
</dbReference>
<evidence type="ECO:0000256" key="4">
    <source>
        <dbReference type="ARBA" id="ARBA00022475"/>
    </source>
</evidence>
<evidence type="ECO:0000256" key="5">
    <source>
        <dbReference type="ARBA" id="ARBA00022505"/>
    </source>
</evidence>
<dbReference type="AlphaFoldDB" id="A0A9J6RDD9"/>
<keyword evidence="3 9" id="KW-0813">Transport</keyword>
<dbReference type="Gene3D" id="1.10.3720.10">
    <property type="entry name" value="MetI-like"/>
    <property type="match status" value="1"/>
</dbReference>
<dbReference type="InterPro" id="IPR035906">
    <property type="entry name" value="MetI-like_sf"/>
</dbReference>
<comment type="caution">
    <text evidence="12">The sequence shown here is derived from an EMBL/GenBank/DDBJ whole genome shotgun (WGS) entry which is preliminary data.</text>
</comment>
<dbReference type="PANTHER" id="PTHR30183:SF3">
    <property type="entry name" value="MOLYBDENUM TRANSPORT SYSTEM PERMEASE PROTEIN MODB"/>
    <property type="match status" value="1"/>
</dbReference>
<evidence type="ECO:0000256" key="3">
    <source>
        <dbReference type="ARBA" id="ARBA00022448"/>
    </source>
</evidence>
<evidence type="ECO:0000313" key="12">
    <source>
        <dbReference type="EMBL" id="MCZ0703746.1"/>
    </source>
</evidence>
<comment type="similarity">
    <text evidence="2 10">Belongs to the binding-protein-dependent transport system permease family. CysTW subfamily.</text>
</comment>
<keyword evidence="5 10" id="KW-0500">Molybdenum</keyword>
<reference evidence="12" key="1">
    <citation type="submission" date="2022-11" db="EMBL/GenBank/DDBJ databases">
        <title>WGS of Natronobacillus azotifigens 24KS-1, an anaerobic diazotrophic haloalkaliphile from soda-rich habitats.</title>
        <authorList>
            <person name="Sorokin D.Y."/>
            <person name="Merkel A.Y."/>
        </authorList>
    </citation>
    <scope>NUCLEOTIDE SEQUENCE</scope>
    <source>
        <strain evidence="12">24KS-1</strain>
    </source>
</reference>
<feature type="transmembrane region" description="Helical" evidence="9">
    <location>
        <begin position="132"/>
        <end position="153"/>
    </location>
</feature>
<dbReference type="Proteomes" id="UP001084197">
    <property type="component" value="Unassembled WGS sequence"/>
</dbReference>
<evidence type="ECO:0000256" key="7">
    <source>
        <dbReference type="ARBA" id="ARBA00022989"/>
    </source>
</evidence>
<feature type="transmembrane region" description="Helical" evidence="9">
    <location>
        <begin position="85"/>
        <end position="111"/>
    </location>
</feature>
<evidence type="ECO:0000256" key="2">
    <source>
        <dbReference type="ARBA" id="ARBA00007069"/>
    </source>
</evidence>
<evidence type="ECO:0000256" key="8">
    <source>
        <dbReference type="ARBA" id="ARBA00023136"/>
    </source>
</evidence>
<proteinExistence type="inferred from homology"/>
<keyword evidence="7 9" id="KW-1133">Transmembrane helix</keyword>
<organism evidence="12 13">
    <name type="scientific">Natronobacillus azotifigens</name>
    <dbReference type="NCBI Taxonomy" id="472978"/>
    <lineage>
        <taxon>Bacteria</taxon>
        <taxon>Bacillati</taxon>
        <taxon>Bacillota</taxon>
        <taxon>Bacilli</taxon>
        <taxon>Bacillales</taxon>
        <taxon>Bacillaceae</taxon>
        <taxon>Natronobacillus</taxon>
    </lineage>
</organism>
<comment type="function">
    <text evidence="10">Part of the binding-protein-dependent transport system for molybdenum; probably responsible for the translocation of the substrate across the membrane.</text>
</comment>
<dbReference type="NCBIfam" id="TIGR02141">
    <property type="entry name" value="modB_ABC"/>
    <property type="match status" value="1"/>
</dbReference>
<accession>A0A9J6RDD9</accession>
<dbReference type="RefSeq" id="WP_268780510.1">
    <property type="nucleotide sequence ID" value="NZ_JAPRAT010000021.1"/>
</dbReference>
<keyword evidence="8 9" id="KW-0472">Membrane</keyword>
<dbReference type="EMBL" id="JAPRAT010000021">
    <property type="protein sequence ID" value="MCZ0703746.1"/>
    <property type="molecule type" value="Genomic_DNA"/>
</dbReference>
<sequence>MSFEPLFLSLRVSAIATVFVFFLGMFTARLFSKRDFYGKAFLESFILLPIVLPPTVVGFILLYLFNRNGLIGNLLSNWFGIEVVFHWMGALIAAIVVAFPLMYQSACAAFTSYDQKLESVALTMGVSRSKTFWTISFPLAWPGLLAGLVLTFARSIGEFGATLMLAGYIPGRTDTVPMTIYFAVQSGNNRLAAFWAIVLIILGYSAVLWLNHWSKKSMTKYKRK</sequence>
<protein>
    <recommendedName>
        <fullName evidence="10">Molybdenum transport system permease</fullName>
    </recommendedName>
</protein>
<name>A0A9J6RDD9_9BACI</name>
<dbReference type="PANTHER" id="PTHR30183">
    <property type="entry name" value="MOLYBDENUM TRANSPORT SYSTEM PERMEASE PROTEIN MODB"/>
    <property type="match status" value="1"/>
</dbReference>
<feature type="transmembrane region" description="Helical" evidence="9">
    <location>
        <begin position="192"/>
        <end position="214"/>
    </location>
</feature>
<dbReference type="CDD" id="cd06261">
    <property type="entry name" value="TM_PBP2"/>
    <property type="match status" value="1"/>
</dbReference>
<evidence type="ECO:0000256" key="9">
    <source>
        <dbReference type="RuleBase" id="RU363032"/>
    </source>
</evidence>
<dbReference type="PROSITE" id="PS50928">
    <property type="entry name" value="ABC_TM1"/>
    <property type="match status" value="1"/>
</dbReference>
<dbReference type="InterPro" id="IPR000515">
    <property type="entry name" value="MetI-like"/>
</dbReference>
<dbReference type="GO" id="GO:0015098">
    <property type="term" value="F:molybdate ion transmembrane transporter activity"/>
    <property type="evidence" value="ECO:0007669"/>
    <property type="project" value="UniProtKB-UniRule"/>
</dbReference>
<evidence type="ECO:0000256" key="10">
    <source>
        <dbReference type="RuleBase" id="RU365097"/>
    </source>
</evidence>
<feature type="transmembrane region" description="Helical" evidence="9">
    <location>
        <begin position="6"/>
        <end position="28"/>
    </location>
</feature>
<keyword evidence="6 9" id="KW-0812">Transmembrane</keyword>
<gene>
    <name evidence="12" type="primary">modB</name>
    <name evidence="12" type="ORF">OWO01_10990</name>
</gene>
<feature type="domain" description="ABC transmembrane type-1" evidence="11">
    <location>
        <begin position="6"/>
        <end position="210"/>
    </location>
</feature>